<evidence type="ECO:0000313" key="1">
    <source>
        <dbReference type="EMBL" id="SVC75630.1"/>
    </source>
</evidence>
<protein>
    <submittedName>
        <fullName evidence="1">Uncharacterized protein</fullName>
    </submittedName>
</protein>
<name>A0A382PS67_9ZZZZ</name>
<reference evidence="1" key="1">
    <citation type="submission" date="2018-05" db="EMBL/GenBank/DDBJ databases">
        <authorList>
            <person name="Lanie J.A."/>
            <person name="Ng W.-L."/>
            <person name="Kazmierczak K.M."/>
            <person name="Andrzejewski T.M."/>
            <person name="Davidsen T.M."/>
            <person name="Wayne K.J."/>
            <person name="Tettelin H."/>
            <person name="Glass J.I."/>
            <person name="Rusch D."/>
            <person name="Podicherti R."/>
            <person name="Tsui H.-C.T."/>
            <person name="Winkler M.E."/>
        </authorList>
    </citation>
    <scope>NUCLEOTIDE SEQUENCE</scope>
</reference>
<proteinExistence type="predicted"/>
<feature type="non-terminal residue" evidence="1">
    <location>
        <position position="40"/>
    </location>
</feature>
<organism evidence="1">
    <name type="scientific">marine metagenome</name>
    <dbReference type="NCBI Taxonomy" id="408172"/>
    <lineage>
        <taxon>unclassified sequences</taxon>
        <taxon>metagenomes</taxon>
        <taxon>ecological metagenomes</taxon>
    </lineage>
</organism>
<accession>A0A382PS67</accession>
<gene>
    <name evidence="1" type="ORF">METZ01_LOCUS328484</name>
</gene>
<sequence>MRCVLAAQQILLSKLFYQLPECLTPVTQAVFLLWLEFRRR</sequence>
<dbReference type="EMBL" id="UINC01109065">
    <property type="protein sequence ID" value="SVC75630.1"/>
    <property type="molecule type" value="Genomic_DNA"/>
</dbReference>
<dbReference type="AlphaFoldDB" id="A0A382PS67"/>